<keyword evidence="1" id="KW-0472">Membrane</keyword>
<protein>
    <submittedName>
        <fullName evidence="2">Uncharacterized protein</fullName>
    </submittedName>
</protein>
<keyword evidence="1" id="KW-1133">Transmembrane helix</keyword>
<keyword evidence="1" id="KW-0812">Transmembrane</keyword>
<organism evidence="2">
    <name type="scientific">Picea glauca</name>
    <name type="common">White spruce</name>
    <name type="synonym">Pinus glauca</name>
    <dbReference type="NCBI Taxonomy" id="3330"/>
    <lineage>
        <taxon>Eukaryota</taxon>
        <taxon>Viridiplantae</taxon>
        <taxon>Streptophyta</taxon>
        <taxon>Embryophyta</taxon>
        <taxon>Tracheophyta</taxon>
        <taxon>Spermatophyta</taxon>
        <taxon>Pinopsida</taxon>
        <taxon>Pinidae</taxon>
        <taxon>Conifers I</taxon>
        <taxon>Pinales</taxon>
        <taxon>Pinaceae</taxon>
        <taxon>Picea</taxon>
    </lineage>
</organism>
<accession>A0A101M1X7</accession>
<dbReference type="EMBL" id="LKAM01000002">
    <property type="protein sequence ID" value="KUM49495.1"/>
    <property type="molecule type" value="Genomic_DNA"/>
</dbReference>
<name>A0A101M1X7_PICGL</name>
<feature type="transmembrane region" description="Helical" evidence="1">
    <location>
        <begin position="30"/>
        <end position="48"/>
    </location>
</feature>
<gene>
    <name evidence="2" type="ORF">ABT39_MTgene2719</name>
</gene>
<sequence length="56" mass="6500">MKYPPMPGERLGLEGELRTMALDLYLKEGMLLRVLVYLVLLPSLSRVLQQEMIQPR</sequence>
<evidence type="ECO:0000256" key="1">
    <source>
        <dbReference type="SAM" id="Phobius"/>
    </source>
</evidence>
<comment type="caution">
    <text evidence="2">The sequence shown here is derived from an EMBL/GenBank/DDBJ whole genome shotgun (WGS) entry which is preliminary data.</text>
</comment>
<reference evidence="2" key="1">
    <citation type="journal article" date="2015" name="Genome Biol. Evol.">
        <title>Organellar Genomes of White Spruce (Picea glauca): Assembly and Annotation.</title>
        <authorList>
            <person name="Jackman S.D."/>
            <person name="Warren R.L."/>
            <person name="Gibb E.A."/>
            <person name="Vandervalk B.P."/>
            <person name="Mohamadi H."/>
            <person name="Chu J."/>
            <person name="Raymond A."/>
            <person name="Pleasance S."/>
            <person name="Coope R."/>
            <person name="Wildung M.R."/>
            <person name="Ritland C.E."/>
            <person name="Bousquet J."/>
            <person name="Jones S.J."/>
            <person name="Bohlmann J."/>
            <person name="Birol I."/>
        </authorList>
    </citation>
    <scope>NUCLEOTIDE SEQUENCE [LARGE SCALE GENOMIC DNA]</scope>
    <source>
        <tissue evidence="2">Flushing bud</tissue>
    </source>
</reference>
<dbReference type="AlphaFoldDB" id="A0A101M1X7"/>
<evidence type="ECO:0000313" key="2">
    <source>
        <dbReference type="EMBL" id="KUM49495.1"/>
    </source>
</evidence>
<proteinExistence type="predicted"/>
<geneLocation type="mitochondrion" evidence="2"/>
<keyword evidence="2" id="KW-0496">Mitochondrion</keyword>